<dbReference type="Proteomes" id="UP000501421">
    <property type="component" value="Chromosome"/>
</dbReference>
<feature type="domain" description="Thiopeptide-type bacteriocin biosynthesis" evidence="1">
    <location>
        <begin position="5"/>
        <end position="287"/>
    </location>
</feature>
<dbReference type="InterPro" id="IPR023809">
    <property type="entry name" value="Thiopep_bacteriocin_synth_dom"/>
</dbReference>
<dbReference type="Pfam" id="PF14028">
    <property type="entry name" value="Lant_dehydr_C"/>
    <property type="match status" value="1"/>
</dbReference>
<evidence type="ECO:0000313" key="2">
    <source>
        <dbReference type="EMBL" id="BBW98536.1"/>
    </source>
</evidence>
<dbReference type="RefSeq" id="WP_061912241.1">
    <property type="nucleotide sequence ID" value="NZ_AP022557.1"/>
</dbReference>
<gene>
    <name evidence="2" type="ORF">GsuE55_33690</name>
</gene>
<dbReference type="AlphaFoldDB" id="A0A679FXU8"/>
<evidence type="ECO:0000259" key="1">
    <source>
        <dbReference type="Pfam" id="PF14028"/>
    </source>
</evidence>
<organism evidence="2 3">
    <name type="scientific">Geobacillus subterraneus</name>
    <dbReference type="NCBI Taxonomy" id="129338"/>
    <lineage>
        <taxon>Bacteria</taxon>
        <taxon>Bacillati</taxon>
        <taxon>Bacillota</taxon>
        <taxon>Bacilli</taxon>
        <taxon>Bacillales</taxon>
        <taxon>Anoxybacillaceae</taxon>
        <taxon>Geobacillus</taxon>
    </lineage>
</organism>
<name>A0A679FXU8_9BACL</name>
<accession>A0A679FXU8</accession>
<protein>
    <submittedName>
        <fullName evidence="2">Lantibiotic biosynthesis protein</fullName>
    </submittedName>
</protein>
<dbReference type="EMBL" id="AP022557">
    <property type="protein sequence ID" value="BBW98536.1"/>
    <property type="molecule type" value="Genomic_DNA"/>
</dbReference>
<dbReference type="NCBIfam" id="TIGR03891">
    <property type="entry name" value="thiopep_ocin"/>
    <property type="match status" value="1"/>
</dbReference>
<proteinExistence type="predicted"/>
<evidence type="ECO:0000313" key="3">
    <source>
        <dbReference type="Proteomes" id="UP000501421"/>
    </source>
</evidence>
<keyword evidence="3" id="KW-1185">Reference proteome</keyword>
<sequence length="297" mass="34788">MNQEWIYYNIYPSNSSLMDFVVEDIVRNAYLEVGKITEISKWFFIRYQDHSGTHVRLRFLVSVESLNEVIGILEKLFEEKLTKISRITHYEPKRLIPMKSSQQFNSEQESRFELALYEPEIDKYGGKTGLSISEELFQYSSEICLDVTPGIIDGTLNRFIIGLKYMNESIHAIFERTDTILAFLEKYISYWSGEHYSAIGTTYKNNFIQSAEKRVALTKNIIEQDYHHMNFEKYGKLLKSVIDRINAVNMDKTPEDLLFHYIHMMNNRLGIWPVEEAYLAALLNSFYMNQPMQGAAN</sequence>
<reference evidence="3" key="1">
    <citation type="journal article" date="2020" name="Microbiol. Resour. Announc.">
        <title>Complete Genome Sequence of Geobacillus sp. Strain E55-1, Isolated from Mine Geyser in Japan.</title>
        <authorList>
            <person name="Miyazaki K."/>
            <person name="Hase E."/>
            <person name="Tokito N."/>
        </authorList>
    </citation>
    <scope>NUCLEOTIDE SEQUENCE [LARGE SCALE GENOMIC DNA]</scope>
    <source>
        <strain evidence="3">E55-1</strain>
    </source>
</reference>